<dbReference type="Proteomes" id="UP000010798">
    <property type="component" value="Chromosome"/>
</dbReference>
<dbReference type="AlphaFoldDB" id="L0DEB1"/>
<gene>
    <name evidence="1" type="ordered locus">Sinac_3320</name>
</gene>
<dbReference type="HOGENOM" id="CLU_083903_0_0_0"/>
<dbReference type="InterPro" id="IPR045709">
    <property type="entry name" value="DUF6065"/>
</dbReference>
<dbReference type="KEGG" id="saci:Sinac_3320"/>
<proteinExistence type="predicted"/>
<accession>L0DEB1</accession>
<dbReference type="EMBL" id="CP003364">
    <property type="protein sequence ID" value="AGA27587.1"/>
    <property type="molecule type" value="Genomic_DNA"/>
</dbReference>
<sequence>MNQAKNQFYAYEMSDVSHMPITTAQVGRDWMDASERRYAYRCLPLTIANQAGWVIGCPATFVVNWDGRNLREGLRIDFEPGPEHRDSRVLSHFGSGILTIAIPYLFRTPEGINLWTKGPCNQFKDGAQPLEGIIETDWLPATFTMNWKLTRPNHPVRFVRGEPICMVVPMARGLAERLEPQQLPVQANPELHQQVFDWARSRADFNAALNVPDSEEARRGWQKEYTLGVMATGVRATEHQTSLRLKEFVMPGSSTQMPPS</sequence>
<protein>
    <submittedName>
        <fullName evidence="1">Uncharacterized protein</fullName>
    </submittedName>
</protein>
<evidence type="ECO:0000313" key="1">
    <source>
        <dbReference type="EMBL" id="AGA27587.1"/>
    </source>
</evidence>
<dbReference type="OrthoDB" id="8910986at2"/>
<dbReference type="Pfam" id="PF19541">
    <property type="entry name" value="DUF6065"/>
    <property type="match status" value="1"/>
</dbReference>
<reference evidence="1 2" key="1">
    <citation type="submission" date="2012-02" db="EMBL/GenBank/DDBJ databases">
        <title>Complete sequence of chromosome of Singulisphaera acidiphila DSM 18658.</title>
        <authorList>
            <consortium name="US DOE Joint Genome Institute (JGI-PGF)"/>
            <person name="Lucas S."/>
            <person name="Copeland A."/>
            <person name="Lapidus A."/>
            <person name="Glavina del Rio T."/>
            <person name="Dalin E."/>
            <person name="Tice H."/>
            <person name="Bruce D."/>
            <person name="Goodwin L."/>
            <person name="Pitluck S."/>
            <person name="Peters L."/>
            <person name="Ovchinnikova G."/>
            <person name="Chertkov O."/>
            <person name="Kyrpides N."/>
            <person name="Mavromatis K."/>
            <person name="Ivanova N."/>
            <person name="Brettin T."/>
            <person name="Detter J.C."/>
            <person name="Han C."/>
            <person name="Larimer F."/>
            <person name="Land M."/>
            <person name="Hauser L."/>
            <person name="Markowitz V."/>
            <person name="Cheng J.-F."/>
            <person name="Hugenholtz P."/>
            <person name="Woyke T."/>
            <person name="Wu D."/>
            <person name="Tindall B."/>
            <person name="Pomrenke H."/>
            <person name="Brambilla E."/>
            <person name="Klenk H.-P."/>
            <person name="Eisen J.A."/>
        </authorList>
    </citation>
    <scope>NUCLEOTIDE SEQUENCE [LARGE SCALE GENOMIC DNA]</scope>
    <source>
        <strain evidence="2">ATCC BAA-1392 / DSM 18658 / VKM B-2454 / MOB10</strain>
    </source>
</reference>
<dbReference type="STRING" id="886293.Sinac_3320"/>
<organism evidence="1 2">
    <name type="scientific">Singulisphaera acidiphila (strain ATCC BAA-1392 / DSM 18658 / VKM B-2454 / MOB10)</name>
    <dbReference type="NCBI Taxonomy" id="886293"/>
    <lineage>
        <taxon>Bacteria</taxon>
        <taxon>Pseudomonadati</taxon>
        <taxon>Planctomycetota</taxon>
        <taxon>Planctomycetia</taxon>
        <taxon>Isosphaerales</taxon>
        <taxon>Isosphaeraceae</taxon>
        <taxon>Singulisphaera</taxon>
    </lineage>
</organism>
<keyword evidence="2" id="KW-1185">Reference proteome</keyword>
<dbReference type="eggNOG" id="ENOG502ZCCP">
    <property type="taxonomic scope" value="Bacteria"/>
</dbReference>
<evidence type="ECO:0000313" key="2">
    <source>
        <dbReference type="Proteomes" id="UP000010798"/>
    </source>
</evidence>
<dbReference type="RefSeq" id="WP_015246733.1">
    <property type="nucleotide sequence ID" value="NC_019892.1"/>
</dbReference>
<name>L0DEB1_SINAD</name>